<organism evidence="2 3">
    <name type="scientific">Streptomyces uncialis</name>
    <dbReference type="NCBI Taxonomy" id="1048205"/>
    <lineage>
        <taxon>Bacteria</taxon>
        <taxon>Bacillati</taxon>
        <taxon>Actinomycetota</taxon>
        <taxon>Actinomycetes</taxon>
        <taxon>Kitasatosporales</taxon>
        <taxon>Streptomycetaceae</taxon>
        <taxon>Streptomyces</taxon>
    </lineage>
</organism>
<dbReference type="AlphaFoldDB" id="A0A1Q4V1K1"/>
<reference evidence="2 3" key="1">
    <citation type="submission" date="2015-06" db="EMBL/GenBank/DDBJ databases">
        <title>Cloning and characterization of the uncialamcin biosynthetic gene cluster.</title>
        <authorList>
            <person name="Yan X."/>
            <person name="Huang T."/>
            <person name="Ge H."/>
            <person name="Shen B."/>
        </authorList>
    </citation>
    <scope>NUCLEOTIDE SEQUENCE [LARGE SCALE GENOMIC DNA]</scope>
    <source>
        <strain evidence="2 3">DCA2648</strain>
    </source>
</reference>
<dbReference type="EMBL" id="LFBV01000009">
    <property type="protein sequence ID" value="OKH91619.1"/>
    <property type="molecule type" value="Genomic_DNA"/>
</dbReference>
<feature type="compositionally biased region" description="Basic and acidic residues" evidence="1">
    <location>
        <begin position="63"/>
        <end position="73"/>
    </location>
</feature>
<protein>
    <submittedName>
        <fullName evidence="2">Uncharacterized protein</fullName>
    </submittedName>
</protein>
<proteinExistence type="predicted"/>
<accession>A0A1Q4V1K1</accession>
<evidence type="ECO:0000313" key="2">
    <source>
        <dbReference type="EMBL" id="OKH91619.1"/>
    </source>
</evidence>
<gene>
    <name evidence="2" type="ORF">AB852_29215</name>
</gene>
<name>A0A1Q4V1K1_9ACTN</name>
<feature type="region of interest" description="Disordered" evidence="1">
    <location>
        <begin position="1"/>
        <end position="73"/>
    </location>
</feature>
<evidence type="ECO:0000313" key="3">
    <source>
        <dbReference type="Proteomes" id="UP000186455"/>
    </source>
</evidence>
<evidence type="ECO:0000256" key="1">
    <source>
        <dbReference type="SAM" id="MobiDB-lite"/>
    </source>
</evidence>
<keyword evidence="3" id="KW-1185">Reference proteome</keyword>
<sequence length="73" mass="7229">MVQSPPGRCPVVPGYASVSGPVTGSGPGASARRYAAVGGSAAGPPGTAADPSRAEPSVPEARPASERRWRPMS</sequence>
<dbReference type="Proteomes" id="UP000186455">
    <property type="component" value="Unassembled WGS sequence"/>
</dbReference>
<comment type="caution">
    <text evidence="2">The sequence shown here is derived from an EMBL/GenBank/DDBJ whole genome shotgun (WGS) entry which is preliminary data.</text>
</comment>
<feature type="compositionally biased region" description="Low complexity" evidence="1">
    <location>
        <begin position="16"/>
        <end position="51"/>
    </location>
</feature>